<keyword evidence="3" id="KW-1185">Reference proteome</keyword>
<dbReference type="EMBL" id="MU251242">
    <property type="protein sequence ID" value="KAG9259181.1"/>
    <property type="molecule type" value="Genomic_DNA"/>
</dbReference>
<accession>A0A9P7ZWF2</accession>
<protein>
    <submittedName>
        <fullName evidence="2">Uncharacterized protein</fullName>
    </submittedName>
</protein>
<sequence>MSFTARTRRRLSGWSNNFRRLFKMDESTSGISTGGVSSSSGALEEPLSREPDVDSESEPTDIRNKALAEKSKAYPESEETDAEEERDGDQSTLPLTEEEIMKLTLEEELAEAKAKYKGWEDWAPDEEKLFGILFMRQNLPIMPQHWFLDFRNFPIHEKVFDTQDSQPIIYAHCRNGMTEYRATNAITRMIDVNLAVNTLIESTPMKSQKEQKRLRYRGARLIKDAIENLIDWAARDGGYEKRRMLPNVVVEMVDVDGKEEDIVEAVTTHMRSLIKKHREYYRVDRKPDFWQHADVRFTQMTPLGRTLRRKRSMCLKRKRPLSATPELDFEDDLASEQPEYVVETPKRQPKRRRCGSSRKSLADDVPKWDKAKLSIETDTPDPWLTPHNVAVKVEDLFEDSSPYMIPRYTRSPTSDVAMTRRCPVVYGLYVLGLTVVVVTADAEKGVNAPISFQVDCRFDDKHQNVWNALTIATVVCLARDELMSRIDDFEEVDTTYDSDPDA</sequence>
<dbReference type="Proteomes" id="UP000887229">
    <property type="component" value="Unassembled WGS sequence"/>
</dbReference>
<organism evidence="2 3">
    <name type="scientific">Emericellopsis atlantica</name>
    <dbReference type="NCBI Taxonomy" id="2614577"/>
    <lineage>
        <taxon>Eukaryota</taxon>
        <taxon>Fungi</taxon>
        <taxon>Dikarya</taxon>
        <taxon>Ascomycota</taxon>
        <taxon>Pezizomycotina</taxon>
        <taxon>Sordariomycetes</taxon>
        <taxon>Hypocreomycetidae</taxon>
        <taxon>Hypocreales</taxon>
        <taxon>Bionectriaceae</taxon>
        <taxon>Emericellopsis</taxon>
    </lineage>
</organism>
<feature type="region of interest" description="Disordered" evidence="1">
    <location>
        <begin position="28"/>
        <end position="95"/>
    </location>
</feature>
<feature type="compositionally biased region" description="Basic and acidic residues" evidence="1">
    <location>
        <begin position="60"/>
        <end position="75"/>
    </location>
</feature>
<feature type="compositionally biased region" description="Acidic residues" evidence="1">
    <location>
        <begin position="76"/>
        <end position="87"/>
    </location>
</feature>
<gene>
    <name evidence="2" type="ORF">F5Z01DRAFT_642524</name>
</gene>
<dbReference type="RefSeq" id="XP_046123105.1">
    <property type="nucleotide sequence ID" value="XM_046262645.1"/>
</dbReference>
<reference evidence="2" key="1">
    <citation type="journal article" date="2021" name="IMA Fungus">
        <title>Genomic characterization of three marine fungi, including Emericellopsis atlantica sp. nov. with signatures of a generalist lifestyle and marine biomass degradation.</title>
        <authorList>
            <person name="Hagestad O.C."/>
            <person name="Hou L."/>
            <person name="Andersen J.H."/>
            <person name="Hansen E.H."/>
            <person name="Altermark B."/>
            <person name="Li C."/>
            <person name="Kuhnert E."/>
            <person name="Cox R.J."/>
            <person name="Crous P.W."/>
            <person name="Spatafora J.W."/>
            <person name="Lail K."/>
            <person name="Amirebrahimi M."/>
            <person name="Lipzen A."/>
            <person name="Pangilinan J."/>
            <person name="Andreopoulos W."/>
            <person name="Hayes R.D."/>
            <person name="Ng V."/>
            <person name="Grigoriev I.V."/>
            <person name="Jackson S.A."/>
            <person name="Sutton T.D.S."/>
            <person name="Dobson A.D.W."/>
            <person name="Rama T."/>
        </authorList>
    </citation>
    <scope>NUCLEOTIDE SEQUENCE</scope>
    <source>
        <strain evidence="2">TS7</strain>
    </source>
</reference>
<dbReference type="AlphaFoldDB" id="A0A9P7ZWF2"/>
<evidence type="ECO:0000313" key="2">
    <source>
        <dbReference type="EMBL" id="KAG9259181.1"/>
    </source>
</evidence>
<feature type="compositionally biased region" description="Low complexity" evidence="1">
    <location>
        <begin position="28"/>
        <end position="41"/>
    </location>
</feature>
<dbReference type="GeneID" id="70293548"/>
<evidence type="ECO:0000313" key="3">
    <source>
        <dbReference type="Proteomes" id="UP000887229"/>
    </source>
</evidence>
<name>A0A9P7ZWF2_9HYPO</name>
<proteinExistence type="predicted"/>
<comment type="caution">
    <text evidence="2">The sequence shown here is derived from an EMBL/GenBank/DDBJ whole genome shotgun (WGS) entry which is preliminary data.</text>
</comment>
<evidence type="ECO:0000256" key="1">
    <source>
        <dbReference type="SAM" id="MobiDB-lite"/>
    </source>
</evidence>
<dbReference type="OrthoDB" id="5286775at2759"/>